<name>A0A224Z1N4_9ACAR</name>
<dbReference type="GO" id="GO:0004301">
    <property type="term" value="F:epoxide hydrolase activity"/>
    <property type="evidence" value="ECO:0007669"/>
    <property type="project" value="UniProtKB-ARBA"/>
</dbReference>
<evidence type="ECO:0000259" key="4">
    <source>
        <dbReference type="Pfam" id="PF00561"/>
    </source>
</evidence>
<keyword evidence="1 5" id="KW-0378">Hydrolase</keyword>
<dbReference type="PANTHER" id="PTHR43329">
    <property type="entry name" value="EPOXIDE HYDROLASE"/>
    <property type="match status" value="1"/>
</dbReference>
<dbReference type="SUPFAM" id="SSF53474">
    <property type="entry name" value="alpha/beta-Hydrolases"/>
    <property type="match status" value="1"/>
</dbReference>
<dbReference type="Pfam" id="PF00561">
    <property type="entry name" value="Abhydrolase_1"/>
    <property type="match status" value="1"/>
</dbReference>
<comment type="similarity">
    <text evidence="2">Belongs to the AB hydrolase superfamily. Epoxide hydrolase family.</text>
</comment>
<organism evidence="5">
    <name type="scientific">Rhipicephalus zambeziensis</name>
    <dbReference type="NCBI Taxonomy" id="60191"/>
    <lineage>
        <taxon>Eukaryota</taxon>
        <taxon>Metazoa</taxon>
        <taxon>Ecdysozoa</taxon>
        <taxon>Arthropoda</taxon>
        <taxon>Chelicerata</taxon>
        <taxon>Arachnida</taxon>
        <taxon>Acari</taxon>
        <taxon>Parasitiformes</taxon>
        <taxon>Ixodida</taxon>
        <taxon>Ixodoidea</taxon>
        <taxon>Ixodidae</taxon>
        <taxon>Rhipicephalinae</taxon>
        <taxon>Rhipicephalus</taxon>
        <taxon>Rhipicephalus</taxon>
    </lineage>
</organism>
<sequence>MVLPPAVAKLMILAIGTSMWIWMEAYVKVQVALHGQAILEPHRRSEPPEFRDIKLGIHAFANVNGIKMHYVYKGCQQHANGPILLLLHGFLDFWYIWNRQLPTLAQYFCVVAPDLRGYGLTTKPEDSADYLMVTLVKDVTELIRKINPQNKRRLVLVGHDWGAMIGFCLATLHENLISRMVIINGMHPKAFYKQLFLSPRQMRMSWYMIPFRHPRIPEQYLIMRDLAFFDKVHTAFTVREEYAHKYMFSQPGALTGALNYYRAFNHDKEQLNKINYRRLSVPALILWGQKDAFLTTRVARFNTDWLTAPTVLFYRNAGHWLLRECSGTVNRYIVAFAKSGQITVNAQHTNTSNSRPNENACRHSTTAHATQTQSTFALVPPETGIPGFAEE</sequence>
<evidence type="ECO:0000256" key="3">
    <source>
        <dbReference type="SAM" id="MobiDB-lite"/>
    </source>
</evidence>
<accession>A0A224Z1N4</accession>
<dbReference type="InterPro" id="IPR000073">
    <property type="entry name" value="AB_hydrolase_1"/>
</dbReference>
<evidence type="ECO:0000313" key="5">
    <source>
        <dbReference type="EMBL" id="MAA23075.1"/>
    </source>
</evidence>
<evidence type="ECO:0000256" key="2">
    <source>
        <dbReference type="ARBA" id="ARBA00038334"/>
    </source>
</evidence>
<dbReference type="EMBL" id="GFPF01011929">
    <property type="protein sequence ID" value="MAA23075.1"/>
    <property type="molecule type" value="Transcribed_RNA"/>
</dbReference>
<evidence type="ECO:0000256" key="1">
    <source>
        <dbReference type="ARBA" id="ARBA00022801"/>
    </source>
</evidence>
<dbReference type="InterPro" id="IPR029058">
    <property type="entry name" value="AB_hydrolase_fold"/>
</dbReference>
<proteinExistence type="inferred from homology"/>
<feature type="compositionally biased region" description="Low complexity" evidence="3">
    <location>
        <begin position="363"/>
        <end position="372"/>
    </location>
</feature>
<dbReference type="PRINTS" id="PR00111">
    <property type="entry name" value="ABHYDROLASE"/>
</dbReference>
<feature type="region of interest" description="Disordered" evidence="3">
    <location>
        <begin position="347"/>
        <end position="372"/>
    </location>
</feature>
<dbReference type="PRINTS" id="PR00412">
    <property type="entry name" value="EPOXHYDRLASE"/>
</dbReference>
<reference evidence="5" key="1">
    <citation type="journal article" date="2017" name="Parasit. Vectors">
        <title>Sialotranscriptomics of Rhipicephalus zambeziensis reveals intricate expression profiles of secretory proteins and suggests tight temporal transcriptional regulation during blood-feeding.</title>
        <authorList>
            <person name="de Castro M.H."/>
            <person name="de Klerk D."/>
            <person name="Pienaar R."/>
            <person name="Rees D.J.G."/>
            <person name="Mans B.J."/>
        </authorList>
    </citation>
    <scope>NUCLEOTIDE SEQUENCE</scope>
    <source>
        <tissue evidence="5">Salivary glands</tissue>
    </source>
</reference>
<dbReference type="AlphaFoldDB" id="A0A224Z1N4"/>
<dbReference type="Gene3D" id="3.40.50.1820">
    <property type="entry name" value="alpha/beta hydrolase"/>
    <property type="match status" value="1"/>
</dbReference>
<feature type="domain" description="AB hydrolase-1" evidence="4">
    <location>
        <begin position="82"/>
        <end position="322"/>
    </location>
</feature>
<feature type="compositionally biased region" description="Polar residues" evidence="3">
    <location>
        <begin position="347"/>
        <end position="357"/>
    </location>
</feature>
<protein>
    <submittedName>
        <fullName evidence="5">Soluble epoxide hydrolase</fullName>
    </submittedName>
</protein>
<dbReference type="InterPro" id="IPR000639">
    <property type="entry name" value="Epox_hydrolase-like"/>
</dbReference>